<keyword evidence="10" id="KW-0479">Metal-binding</keyword>
<dbReference type="InterPro" id="IPR013155">
    <property type="entry name" value="M/V/L/I-tRNA-synth_anticd-bd"/>
</dbReference>
<dbReference type="RefSeq" id="WP_327606318.1">
    <property type="nucleotide sequence ID" value="NZ_JARZFX010000001.1"/>
</dbReference>
<evidence type="ECO:0000256" key="1">
    <source>
        <dbReference type="ARBA" id="ARBA00006887"/>
    </source>
</evidence>
<feature type="domain" description="Methionyl/Valyl/Leucyl/Isoleucyl-tRNA synthetase anticodon-binding" evidence="13">
    <location>
        <begin position="677"/>
        <end position="831"/>
    </location>
</feature>
<dbReference type="InterPro" id="IPR009008">
    <property type="entry name" value="Val/Leu/Ile-tRNA-synth_edit"/>
</dbReference>
<dbReference type="Proteomes" id="UP001335737">
    <property type="component" value="Unassembled WGS sequence"/>
</dbReference>
<dbReference type="SUPFAM" id="SSF50677">
    <property type="entry name" value="ValRS/IleRS/LeuRS editing domain"/>
    <property type="match status" value="1"/>
</dbReference>
<dbReference type="EMBL" id="JARZFX010000001">
    <property type="protein sequence ID" value="MEC5422769.1"/>
    <property type="molecule type" value="Genomic_DNA"/>
</dbReference>
<keyword evidence="10" id="KW-0862">Zinc</keyword>
<keyword evidence="7 10" id="KW-0030">Aminoacyl-tRNA synthetase</keyword>
<feature type="domain" description="Aminoacyl-tRNA synthetase class Ia" evidence="11">
    <location>
        <begin position="28"/>
        <end position="633"/>
    </location>
</feature>
<evidence type="ECO:0000313" key="15">
    <source>
        <dbReference type="Proteomes" id="UP001335737"/>
    </source>
</evidence>
<keyword evidence="3 10" id="KW-0436">Ligase</keyword>
<evidence type="ECO:0000256" key="8">
    <source>
        <dbReference type="ARBA" id="ARBA00025217"/>
    </source>
</evidence>
<dbReference type="InterPro" id="IPR050081">
    <property type="entry name" value="Ile-tRNA_ligase"/>
</dbReference>
<feature type="binding site" evidence="10">
    <location>
        <position position="905"/>
    </location>
    <ligand>
        <name>Zn(2+)</name>
        <dbReference type="ChEBI" id="CHEBI:29105"/>
    </ligand>
</feature>
<evidence type="ECO:0000256" key="10">
    <source>
        <dbReference type="HAMAP-Rule" id="MF_02002"/>
    </source>
</evidence>
<evidence type="ECO:0000256" key="3">
    <source>
        <dbReference type="ARBA" id="ARBA00022598"/>
    </source>
</evidence>
<dbReference type="PRINTS" id="PR00984">
    <property type="entry name" value="TRNASYNTHILE"/>
</dbReference>
<gene>
    <name evidence="10 14" type="primary">ileS</name>
    <name evidence="14" type="ORF">QGM71_04565</name>
</gene>
<evidence type="ECO:0000256" key="2">
    <source>
        <dbReference type="ARBA" id="ARBA00022490"/>
    </source>
</evidence>
<dbReference type="Pfam" id="PF06827">
    <property type="entry name" value="zf-FPG_IleRS"/>
    <property type="match status" value="1"/>
</dbReference>
<dbReference type="Gene3D" id="3.90.740.10">
    <property type="entry name" value="Valyl/Leucyl/Isoleucyl-tRNA synthetase, editing domain"/>
    <property type="match status" value="1"/>
</dbReference>
<keyword evidence="5 10" id="KW-0067">ATP-binding</keyword>
<feature type="binding site" evidence="10">
    <location>
        <position position="885"/>
    </location>
    <ligand>
        <name>Zn(2+)</name>
        <dbReference type="ChEBI" id="CHEBI:29105"/>
    </ligand>
</feature>
<feature type="domain" description="Zinc finger FPG/IleRS-type" evidence="12">
    <location>
        <begin position="882"/>
        <end position="911"/>
    </location>
</feature>
<dbReference type="CDD" id="cd07960">
    <property type="entry name" value="Anticodon_Ia_Ile_BEm"/>
    <property type="match status" value="1"/>
</dbReference>
<dbReference type="PROSITE" id="PS00178">
    <property type="entry name" value="AA_TRNA_LIGASE_I"/>
    <property type="match status" value="1"/>
</dbReference>
<evidence type="ECO:0000256" key="7">
    <source>
        <dbReference type="ARBA" id="ARBA00023146"/>
    </source>
</evidence>
<comment type="domain">
    <text evidence="10">IleRS has two distinct active sites: one for aminoacylation and one for editing. The misactivated valine is translocated from the active site to the editing site, which sterically excludes the correctly activated isoleucine. The single editing site contains two valyl binding pockets, one specific for each substrate (Val-AMP or Val-tRNA(Ile)).</text>
</comment>
<evidence type="ECO:0000256" key="6">
    <source>
        <dbReference type="ARBA" id="ARBA00022917"/>
    </source>
</evidence>
<dbReference type="Pfam" id="PF00133">
    <property type="entry name" value="tRNA-synt_1"/>
    <property type="match status" value="1"/>
</dbReference>
<evidence type="ECO:0000256" key="9">
    <source>
        <dbReference type="ARBA" id="ARBA00048359"/>
    </source>
</evidence>
<feature type="binding site" evidence="10">
    <location>
        <position position="908"/>
    </location>
    <ligand>
        <name>Zn(2+)</name>
        <dbReference type="ChEBI" id="CHEBI:29105"/>
    </ligand>
</feature>
<dbReference type="InterPro" id="IPR010663">
    <property type="entry name" value="Znf_FPG/IleRS"/>
</dbReference>
<evidence type="ECO:0000256" key="5">
    <source>
        <dbReference type="ARBA" id="ARBA00022840"/>
    </source>
</evidence>
<dbReference type="InterPro" id="IPR014729">
    <property type="entry name" value="Rossmann-like_a/b/a_fold"/>
</dbReference>
<feature type="binding site" evidence="10">
    <location>
        <position position="888"/>
    </location>
    <ligand>
        <name>Zn(2+)</name>
        <dbReference type="ChEBI" id="CHEBI:29105"/>
    </ligand>
</feature>
<dbReference type="SUPFAM" id="SSF52374">
    <property type="entry name" value="Nucleotidylyl transferase"/>
    <property type="match status" value="1"/>
</dbReference>
<reference evidence="14 15" key="1">
    <citation type="journal article" date="2024" name="Int. J. Syst. Evol. Microbiol.">
        <title>Virgibacillus tibetensis sp. nov., isolated from salt lake on the Tibetan Plateau of China.</title>
        <authorList>
            <person name="Phurbu D."/>
            <person name="Liu Z.-X."/>
            <person name="Wang R."/>
            <person name="Zheng Y.-Y."/>
            <person name="Liu H.-C."/>
            <person name="Zhou Y.-G."/>
            <person name="Yu Y.-J."/>
            <person name="Li A.-H."/>
        </authorList>
    </citation>
    <scope>NUCLEOTIDE SEQUENCE [LARGE SCALE GENOMIC DNA]</scope>
    <source>
        <strain evidence="14 15">C22-A2</strain>
    </source>
</reference>
<keyword evidence="15" id="KW-1185">Reference proteome</keyword>
<keyword evidence="2 10" id="KW-0963">Cytoplasm</keyword>
<dbReference type="InterPro" id="IPR002301">
    <property type="entry name" value="Ile-tRNA-ligase"/>
</dbReference>
<dbReference type="EC" id="6.1.1.5" evidence="10"/>
<dbReference type="InterPro" id="IPR023585">
    <property type="entry name" value="Ile-tRNA-ligase_type1"/>
</dbReference>
<comment type="subcellular location">
    <subcellularLocation>
        <location evidence="10">Cytoplasm</location>
    </subcellularLocation>
</comment>
<dbReference type="HAMAP" id="MF_02002">
    <property type="entry name" value="Ile_tRNA_synth_type1"/>
    <property type="match status" value="1"/>
</dbReference>
<dbReference type="InterPro" id="IPR009080">
    <property type="entry name" value="tRNAsynth_Ia_anticodon-bd"/>
</dbReference>
<evidence type="ECO:0000313" key="14">
    <source>
        <dbReference type="EMBL" id="MEC5422769.1"/>
    </source>
</evidence>
<dbReference type="InterPro" id="IPR001412">
    <property type="entry name" value="aa-tRNA-synth_I_CS"/>
</dbReference>
<organism evidence="14 15">
    <name type="scientific">Virgibacillus tibetensis</name>
    <dbReference type="NCBI Taxonomy" id="3042313"/>
    <lineage>
        <taxon>Bacteria</taxon>
        <taxon>Bacillati</taxon>
        <taxon>Bacillota</taxon>
        <taxon>Bacilli</taxon>
        <taxon>Bacillales</taxon>
        <taxon>Bacillaceae</taxon>
        <taxon>Virgibacillus</taxon>
    </lineage>
</organism>
<keyword evidence="6 10" id="KW-0648">Protein biosynthesis</keyword>
<comment type="similarity">
    <text evidence="1 10">Belongs to the class-I aminoacyl-tRNA synthetase family. IleS type 1 subfamily.</text>
</comment>
<feature type="short sequence motif" description="'HIGH' region" evidence="10">
    <location>
        <begin position="57"/>
        <end position="67"/>
    </location>
</feature>
<keyword evidence="4 10" id="KW-0547">Nucleotide-binding</keyword>
<protein>
    <recommendedName>
        <fullName evidence="10">Isoleucine--tRNA ligase</fullName>
        <ecNumber evidence="10">6.1.1.5</ecNumber>
    </recommendedName>
    <alternativeName>
        <fullName evidence="10">Isoleucyl-tRNA synthetase</fullName>
        <shortName evidence="10">IleRS</shortName>
    </alternativeName>
</protein>
<feature type="binding site" evidence="10">
    <location>
        <position position="597"/>
    </location>
    <ligand>
        <name>ATP</name>
        <dbReference type="ChEBI" id="CHEBI:30616"/>
    </ligand>
</feature>
<dbReference type="PANTHER" id="PTHR42765:SF1">
    <property type="entry name" value="ISOLEUCINE--TRNA LIGASE, MITOCHONDRIAL"/>
    <property type="match status" value="1"/>
</dbReference>
<dbReference type="Gene3D" id="1.10.10.830">
    <property type="entry name" value="Ile-tRNA synthetase CP2 domain-like"/>
    <property type="match status" value="1"/>
</dbReference>
<dbReference type="GO" id="GO:0004822">
    <property type="term" value="F:isoleucine-tRNA ligase activity"/>
    <property type="evidence" value="ECO:0007669"/>
    <property type="project" value="UniProtKB-EC"/>
</dbReference>
<evidence type="ECO:0000259" key="13">
    <source>
        <dbReference type="Pfam" id="PF08264"/>
    </source>
</evidence>
<feature type="short sequence motif" description="'KMSKS' region" evidence="10">
    <location>
        <begin position="594"/>
        <end position="598"/>
    </location>
</feature>
<sequence length="918" mass="105592">MDYKETLLMPKTEFPMRGNLPNKEPMRQEKWDESNLYEKVQERTKGRPSFILHDGPPYANGDLHIGHALNKILKDFITRYKSMTGYHAPYIPGWDTHGLPIETALTKNKKIKRKEMSIAEFRKKCAEYAMGQVDSQRTQFKQLGVRGDWDNPYITLTKDYEAAQIRVFGEMAKKGYIYKGLKPVYWSPSSESALAEAEIEYHDKRSASIYVSFEVTDGKDLLDGGEKIIIWTTTPWTIPSNLGISLHPELVYAVIQVNGEKYMIAHALLESVSTELEWENPQVVKTFKGKEADKIVAKHPFYDRDSLVMLGDHVTIEAGTGCVHTAPGHGEDDFFVSREYGIDALSPVDNRGYFTNEAPGFEGLFYDEANKPITEKLDEVGALLKLSFIKHSYPHDWRTKKPTIFRATSQWFASIKDFRQDILNEIKRINWYPSWGETRLHNMVRDREDWCISRQRTWGVPIPVFYGEDSTPIITDETIEHVSNLFNEHGSNIWFEREAKDLLPEGFTSEHSPNGEFTKETDIMDVWFDSGSSHEAVLVNREDHRRPADIYLEGSDQYRGWFNSSLSTSVAVTGKAPYENIISHGFVLDGNGRKMSKSLGNVMVPSKVQKQLGSDILRLWVSSVDYQADVRISNEILKQTSEAYRKIRNTFRFMLANLADFDPKTDRVPEPELEEVDKYLLHRLQNLVKTVRENYDNYEFSPIFHHVHNFCAIDLSSFYLDFAKDVLYIEGKDNKRRRSIQTGYYEILTTLVKLLTPIIPHTTDEVWEYIPGVEEESVQLTDIPEPREIAGFGNSQEQWDHFMKVRDDVLKALEEARNEKIIGKSLEAKITIIPKDKQTKEVLHSMEQLHQYLIVSEAIVSESAPNAKEYSYIDVLVEKHPGDKCERCWVASPTVGENEDHPNLCTRCANVVTEHYSA</sequence>
<feature type="binding site" evidence="10">
    <location>
        <position position="553"/>
    </location>
    <ligand>
        <name>L-isoleucyl-5'-AMP</name>
        <dbReference type="ChEBI" id="CHEBI:178002"/>
    </ligand>
</feature>
<dbReference type="Gene3D" id="3.40.50.620">
    <property type="entry name" value="HUPs"/>
    <property type="match status" value="2"/>
</dbReference>
<evidence type="ECO:0000256" key="4">
    <source>
        <dbReference type="ARBA" id="ARBA00022741"/>
    </source>
</evidence>
<dbReference type="InterPro" id="IPR002300">
    <property type="entry name" value="aa-tRNA-synth_Ia"/>
</dbReference>
<evidence type="ECO:0000259" key="11">
    <source>
        <dbReference type="Pfam" id="PF00133"/>
    </source>
</evidence>
<dbReference type="NCBIfam" id="TIGR00392">
    <property type="entry name" value="ileS"/>
    <property type="match status" value="1"/>
</dbReference>
<evidence type="ECO:0000259" key="12">
    <source>
        <dbReference type="Pfam" id="PF06827"/>
    </source>
</evidence>
<comment type="function">
    <text evidence="8 10">Catalyzes the attachment of isoleucine to tRNA(Ile). As IleRS can inadvertently accommodate and process structurally similar amino acids such as valine, to avoid such errors it has two additional distinct tRNA(Ile)-dependent editing activities. One activity is designated as 'pretransfer' editing and involves the hydrolysis of activated Val-AMP. The other activity is designated 'posttransfer' editing and involves deacylation of mischarged Val-tRNA(Ile).</text>
</comment>
<proteinExistence type="inferred from homology"/>
<name>A0ABU6KD67_9BACI</name>
<comment type="cofactor">
    <cofactor evidence="10">
        <name>Zn(2+)</name>
        <dbReference type="ChEBI" id="CHEBI:29105"/>
    </cofactor>
    <text evidence="10">Binds 1 zinc ion per subunit.</text>
</comment>
<dbReference type="PANTHER" id="PTHR42765">
    <property type="entry name" value="SOLEUCYL-TRNA SYNTHETASE"/>
    <property type="match status" value="1"/>
</dbReference>
<dbReference type="InterPro" id="IPR033708">
    <property type="entry name" value="Anticodon_Ile_BEm"/>
</dbReference>
<comment type="subunit">
    <text evidence="10">Monomer.</text>
</comment>
<dbReference type="SUPFAM" id="SSF47323">
    <property type="entry name" value="Anticodon-binding domain of a subclass of class I aminoacyl-tRNA synthetases"/>
    <property type="match status" value="1"/>
</dbReference>
<dbReference type="Pfam" id="PF08264">
    <property type="entry name" value="Anticodon_1"/>
    <property type="match status" value="1"/>
</dbReference>
<dbReference type="Gene3D" id="1.10.730.20">
    <property type="match status" value="1"/>
</dbReference>
<accession>A0ABU6KD67</accession>
<comment type="catalytic activity">
    <reaction evidence="9 10">
        <text>tRNA(Ile) + L-isoleucine + ATP = L-isoleucyl-tRNA(Ile) + AMP + diphosphate</text>
        <dbReference type="Rhea" id="RHEA:11060"/>
        <dbReference type="Rhea" id="RHEA-COMP:9666"/>
        <dbReference type="Rhea" id="RHEA-COMP:9695"/>
        <dbReference type="ChEBI" id="CHEBI:30616"/>
        <dbReference type="ChEBI" id="CHEBI:33019"/>
        <dbReference type="ChEBI" id="CHEBI:58045"/>
        <dbReference type="ChEBI" id="CHEBI:78442"/>
        <dbReference type="ChEBI" id="CHEBI:78528"/>
        <dbReference type="ChEBI" id="CHEBI:456215"/>
        <dbReference type="EC" id="6.1.1.5"/>
    </reaction>
</comment>
<dbReference type="CDD" id="cd00818">
    <property type="entry name" value="IleRS_core"/>
    <property type="match status" value="1"/>
</dbReference>
<comment type="caution">
    <text evidence="14">The sequence shown here is derived from an EMBL/GenBank/DDBJ whole genome shotgun (WGS) entry which is preliminary data.</text>
</comment>